<proteinExistence type="predicted"/>
<gene>
    <name evidence="2" type="ORF">FHS74_000562</name>
</gene>
<protein>
    <recommendedName>
        <fullName evidence="4">EAL domain-containing protein</fullName>
    </recommendedName>
</protein>
<feature type="compositionally biased region" description="Low complexity" evidence="1">
    <location>
        <begin position="387"/>
        <end position="396"/>
    </location>
</feature>
<evidence type="ECO:0000256" key="1">
    <source>
        <dbReference type="SAM" id="MobiDB-lite"/>
    </source>
</evidence>
<comment type="caution">
    <text evidence="2">The sequence shown here is derived from an EMBL/GenBank/DDBJ whole genome shotgun (WGS) entry which is preliminary data.</text>
</comment>
<dbReference type="Proteomes" id="UP000539175">
    <property type="component" value="Unassembled WGS sequence"/>
</dbReference>
<dbReference type="RefSeq" id="WP_184797170.1">
    <property type="nucleotide sequence ID" value="NZ_JACIIZ010000001.1"/>
</dbReference>
<dbReference type="EMBL" id="JACIIZ010000001">
    <property type="protein sequence ID" value="MBB6250029.1"/>
    <property type="molecule type" value="Genomic_DNA"/>
</dbReference>
<dbReference type="AlphaFoldDB" id="A0A7X0AWM1"/>
<reference evidence="2 3" key="1">
    <citation type="submission" date="2020-08" db="EMBL/GenBank/DDBJ databases">
        <title>Genomic Encyclopedia of Type Strains, Phase IV (KMG-IV): sequencing the most valuable type-strain genomes for metagenomic binning, comparative biology and taxonomic classification.</title>
        <authorList>
            <person name="Goeker M."/>
        </authorList>
    </citation>
    <scope>NUCLEOTIDE SEQUENCE [LARGE SCALE GENOMIC DNA]</scope>
    <source>
        <strain evidence="2 3">DSM 22198</strain>
    </source>
</reference>
<evidence type="ECO:0000313" key="3">
    <source>
        <dbReference type="Proteomes" id="UP000539175"/>
    </source>
</evidence>
<sequence>MASKNQNISPESSVILQNKDRSRAAILDLSRVVDANEPVIQRIVNTELHTVTGGADDALGINTYRVGRYGWLLIGNMKSLPALLTATDRISQVFAEAHQGKVDVHWFDLPREAKPLAACLRILADDRPITSPSPLTEDVIGFLRVERALHNADLSSLIRHHPIHRVEEGGALVPVMLEQTVDLTALEKMFNVTILASPWMLARVTELLDRRMLRHLLHEQTPPRLPIAVKLHTGTMRHTDFATLLDELPAHWHGNLVIELPYAEWHAAPDAVKEALAIGRKRQCVIALDNVPVDHSAEPPLPDDILLRFTTAAAPTGTSRKTPALHPHATARGAELKALIHNLGADRCILTHCDSLALVRQGLDAGFRLLQGPAVSDFVEMRNELSPAPTTTAEAKAAPEEEDGPAGEANAGAAAPASFMTRAFRWLGLGSPLDKDAVHTKTGG</sequence>
<evidence type="ECO:0008006" key="4">
    <source>
        <dbReference type="Google" id="ProtNLM"/>
    </source>
</evidence>
<name>A0A7X0AWM1_9PROT</name>
<feature type="region of interest" description="Disordered" evidence="1">
    <location>
        <begin position="386"/>
        <end position="414"/>
    </location>
</feature>
<organism evidence="2 3">
    <name type="scientific">Nitrospirillum iridis</name>
    <dbReference type="NCBI Taxonomy" id="765888"/>
    <lineage>
        <taxon>Bacteria</taxon>
        <taxon>Pseudomonadati</taxon>
        <taxon>Pseudomonadota</taxon>
        <taxon>Alphaproteobacteria</taxon>
        <taxon>Rhodospirillales</taxon>
        <taxon>Azospirillaceae</taxon>
        <taxon>Nitrospirillum</taxon>
    </lineage>
</organism>
<accession>A0A7X0AWM1</accession>
<evidence type="ECO:0000313" key="2">
    <source>
        <dbReference type="EMBL" id="MBB6250029.1"/>
    </source>
</evidence>
<keyword evidence="3" id="KW-1185">Reference proteome</keyword>